<evidence type="ECO:0000313" key="3">
    <source>
        <dbReference type="EMBL" id="BDY28076.1"/>
    </source>
</evidence>
<organism evidence="3 4">
    <name type="scientific">Mycolicibacterium mageritense</name>
    <name type="common">Mycobacterium mageritense</name>
    <dbReference type="NCBI Taxonomy" id="53462"/>
    <lineage>
        <taxon>Bacteria</taxon>
        <taxon>Bacillati</taxon>
        <taxon>Actinomycetota</taxon>
        <taxon>Actinomycetes</taxon>
        <taxon>Mycobacteriales</taxon>
        <taxon>Mycobacteriaceae</taxon>
        <taxon>Mycolicibacterium</taxon>
    </lineage>
</organism>
<keyword evidence="1" id="KW-0812">Transmembrane</keyword>
<feature type="transmembrane region" description="Helical" evidence="1">
    <location>
        <begin position="84"/>
        <end position="107"/>
    </location>
</feature>
<dbReference type="AlphaFoldDB" id="A0AAI8XMM4"/>
<proteinExistence type="predicted"/>
<protein>
    <recommendedName>
        <fullName evidence="2">DUF732 domain-containing protein</fullName>
    </recommendedName>
</protein>
<keyword evidence="1" id="KW-1133">Transmembrane helix</keyword>
<evidence type="ECO:0000259" key="2">
    <source>
        <dbReference type="Pfam" id="PF05305"/>
    </source>
</evidence>
<reference evidence="3" key="1">
    <citation type="submission" date="2023-03" db="EMBL/GenBank/DDBJ databases">
        <title>Draft genome sequence of a Mycolicibacterium mageritense strain H4_3_1 isolated from a hybrid biological-inorganic system reactor.</title>
        <authorList>
            <person name="Feng X."/>
            <person name="Kazama D."/>
            <person name="Sato K."/>
            <person name="Kobayashi H."/>
        </authorList>
    </citation>
    <scope>NUCLEOTIDE SEQUENCE</scope>
    <source>
        <strain evidence="3">H4_3_1</strain>
    </source>
</reference>
<evidence type="ECO:0000256" key="1">
    <source>
        <dbReference type="SAM" id="Phobius"/>
    </source>
</evidence>
<name>A0AAI8XMM4_MYCME</name>
<evidence type="ECO:0000313" key="4">
    <source>
        <dbReference type="Proteomes" id="UP001241092"/>
    </source>
</evidence>
<keyword evidence="1" id="KW-0472">Membrane</keyword>
<dbReference type="Proteomes" id="UP001241092">
    <property type="component" value="Chromosome"/>
</dbReference>
<gene>
    <name evidence="3" type="ORF">hbim_02006</name>
</gene>
<dbReference type="RefSeq" id="WP_286214614.1">
    <property type="nucleotide sequence ID" value="NZ_AP027452.1"/>
</dbReference>
<feature type="domain" description="DUF732" evidence="2">
    <location>
        <begin position="118"/>
        <end position="156"/>
    </location>
</feature>
<dbReference type="InterPro" id="IPR007969">
    <property type="entry name" value="DUF732"/>
</dbReference>
<accession>A0AAI8XMM4</accession>
<dbReference type="EMBL" id="AP027452">
    <property type="protein sequence ID" value="BDY28076.1"/>
    <property type="molecule type" value="Genomic_DNA"/>
</dbReference>
<sequence length="291" mass="30850">MTCPYCGSDVDGSGNCKRCGHVDGPAKLSGWRPDPTARHEGRYYTAGRPTNRVRDGKAKSLDPIGGQMLPDYVELPAARTGIRATWLGTGMATAVIVMVAAVVWVLLVESRRPAPPPETGYLSALKEAGLNRQFNSDANAVAHGRQVCRQLEDGGPQQGLPADKFAVDAFCPHFSDGFRVLETATVSGTFVLIDSLGLGAIASDGTACEGSSGYADVNGGTPVTVKNGKGEILANTTLGQGKGDTGKCTFSFRFPITEGQDRYIVSVGRRGEFIYDFEQLRAHGLQAQLGH</sequence>
<dbReference type="Pfam" id="PF05305">
    <property type="entry name" value="DUF732"/>
    <property type="match status" value="1"/>
</dbReference>